<evidence type="ECO:0000313" key="2">
    <source>
        <dbReference type="EMBL" id="WVZ62441.1"/>
    </source>
</evidence>
<proteinExistence type="predicted"/>
<organism evidence="2 3">
    <name type="scientific">Paspalum notatum var. saurae</name>
    <dbReference type="NCBI Taxonomy" id="547442"/>
    <lineage>
        <taxon>Eukaryota</taxon>
        <taxon>Viridiplantae</taxon>
        <taxon>Streptophyta</taxon>
        <taxon>Embryophyta</taxon>
        <taxon>Tracheophyta</taxon>
        <taxon>Spermatophyta</taxon>
        <taxon>Magnoliopsida</taxon>
        <taxon>Liliopsida</taxon>
        <taxon>Poales</taxon>
        <taxon>Poaceae</taxon>
        <taxon>PACMAD clade</taxon>
        <taxon>Panicoideae</taxon>
        <taxon>Andropogonodae</taxon>
        <taxon>Paspaleae</taxon>
        <taxon>Paspalinae</taxon>
        <taxon>Paspalum</taxon>
    </lineage>
</organism>
<accession>A0AAQ3WIF5</accession>
<name>A0AAQ3WIF5_PASNO</name>
<feature type="region of interest" description="Disordered" evidence="1">
    <location>
        <begin position="74"/>
        <end position="104"/>
    </location>
</feature>
<reference evidence="2 3" key="1">
    <citation type="submission" date="2024-02" db="EMBL/GenBank/DDBJ databases">
        <title>High-quality chromosome-scale genome assembly of Pensacola bahiagrass (Paspalum notatum Flugge var. saurae).</title>
        <authorList>
            <person name="Vega J.M."/>
            <person name="Podio M."/>
            <person name="Orjuela J."/>
            <person name="Siena L.A."/>
            <person name="Pessino S.C."/>
            <person name="Combes M.C."/>
            <person name="Mariac C."/>
            <person name="Albertini E."/>
            <person name="Pupilli F."/>
            <person name="Ortiz J.P.A."/>
            <person name="Leblanc O."/>
        </authorList>
    </citation>
    <scope>NUCLEOTIDE SEQUENCE [LARGE SCALE GENOMIC DNA]</scope>
    <source>
        <strain evidence="2">R1</strain>
        <tissue evidence="2">Leaf</tissue>
    </source>
</reference>
<feature type="region of interest" description="Disordered" evidence="1">
    <location>
        <begin position="1"/>
        <end position="58"/>
    </location>
</feature>
<gene>
    <name evidence="2" type="ORF">U9M48_012193</name>
</gene>
<dbReference type="AlphaFoldDB" id="A0AAQ3WIF5"/>
<protein>
    <submittedName>
        <fullName evidence="2">Uncharacterized protein</fullName>
    </submittedName>
</protein>
<evidence type="ECO:0000256" key="1">
    <source>
        <dbReference type="SAM" id="MobiDB-lite"/>
    </source>
</evidence>
<sequence length="132" mass="14301">MFRQNPTPSAPSRRSHSPHTREACLLPASADAPPRSLPRTLPLLVSPSLTGAPRRPFGRRSVADSELIFLCSRSESPQIPHGAADRGAPPRTAVTRGAPRRTPPITPAAIMEAAENNPDDRPLWNHVNILEV</sequence>
<keyword evidence="3" id="KW-1185">Reference proteome</keyword>
<feature type="compositionally biased region" description="Low complexity" evidence="1">
    <location>
        <begin position="33"/>
        <end position="50"/>
    </location>
</feature>
<dbReference type="Proteomes" id="UP001341281">
    <property type="component" value="Chromosome 03"/>
</dbReference>
<feature type="compositionally biased region" description="Low complexity" evidence="1">
    <location>
        <begin position="1"/>
        <end position="12"/>
    </location>
</feature>
<dbReference type="EMBL" id="CP144747">
    <property type="protein sequence ID" value="WVZ62441.1"/>
    <property type="molecule type" value="Genomic_DNA"/>
</dbReference>
<evidence type="ECO:0000313" key="3">
    <source>
        <dbReference type="Proteomes" id="UP001341281"/>
    </source>
</evidence>